<evidence type="ECO:0000259" key="1">
    <source>
        <dbReference type="Pfam" id="PF03372"/>
    </source>
</evidence>
<feature type="domain" description="Endonuclease/exonuclease/phosphatase" evidence="1">
    <location>
        <begin position="1"/>
        <end position="253"/>
    </location>
</feature>
<dbReference type="InterPro" id="IPR051916">
    <property type="entry name" value="GPI-anchor_lipid_remodeler"/>
</dbReference>
<sequence length="263" mass="29134">MSWNLWWRFGDWQARRRAILAVLAAAQPDLCGLQEVWADRDANLAEWLAGELGMHWAWGPAGEQQGWHDRIGDPSVDFGVAILSRWPIREPHVAELPDDASRPALSALIDAPHATVPFVTTHLSSMPWHSGRRIRQLTWLAEHAATRSVDAHPPVVTGDFNAMPDSDEIRRFQGVLTEPAYPGLSFIDAWRFADPADPGFTWDRRNPAVAVGPVPSARIDYVHIGLRWHGPGQVRSVRLAGTEPVDGVWPSDHAAVVADLSEA</sequence>
<dbReference type="GO" id="GO:0004519">
    <property type="term" value="F:endonuclease activity"/>
    <property type="evidence" value="ECO:0007669"/>
    <property type="project" value="UniProtKB-KW"/>
</dbReference>
<keyword evidence="2" id="KW-0540">Nuclease</keyword>
<gene>
    <name evidence="2" type="ORF">F4553_001404</name>
</gene>
<dbReference type="InterPro" id="IPR005135">
    <property type="entry name" value="Endo/exonuclease/phosphatase"/>
</dbReference>
<proteinExistence type="predicted"/>
<evidence type="ECO:0000313" key="2">
    <source>
        <dbReference type="EMBL" id="MBB5868025.1"/>
    </source>
</evidence>
<dbReference type="SUPFAM" id="SSF56219">
    <property type="entry name" value="DNase I-like"/>
    <property type="match status" value="1"/>
</dbReference>
<keyword evidence="2" id="KW-0378">Hydrolase</keyword>
<comment type="caution">
    <text evidence="2">The sequence shown here is derived from an EMBL/GenBank/DDBJ whole genome shotgun (WGS) entry which is preliminary data.</text>
</comment>
<dbReference type="RefSeq" id="WP_221469806.1">
    <property type="nucleotide sequence ID" value="NZ_JACHMN010000002.1"/>
</dbReference>
<accession>A0A841BK57</accession>
<dbReference type="Proteomes" id="UP000587527">
    <property type="component" value="Unassembled WGS sequence"/>
</dbReference>
<keyword evidence="2" id="KW-0255">Endonuclease</keyword>
<keyword evidence="2" id="KW-0269">Exonuclease</keyword>
<dbReference type="EMBL" id="JACHMN010000002">
    <property type="protein sequence ID" value="MBB5868025.1"/>
    <property type="molecule type" value="Genomic_DNA"/>
</dbReference>
<dbReference type="GO" id="GO:0006506">
    <property type="term" value="P:GPI anchor biosynthetic process"/>
    <property type="evidence" value="ECO:0007669"/>
    <property type="project" value="TreeGrafter"/>
</dbReference>
<keyword evidence="3" id="KW-1185">Reference proteome</keyword>
<name>A0A841BK57_9ACTN</name>
<reference evidence="2 3" key="1">
    <citation type="submission" date="2020-08" db="EMBL/GenBank/DDBJ databases">
        <title>Sequencing the genomes of 1000 actinobacteria strains.</title>
        <authorList>
            <person name="Klenk H.-P."/>
        </authorList>
    </citation>
    <scope>NUCLEOTIDE SEQUENCE [LARGE SCALE GENOMIC DNA]</scope>
    <source>
        <strain evidence="2 3">DSM 45362</strain>
    </source>
</reference>
<evidence type="ECO:0000313" key="3">
    <source>
        <dbReference type="Proteomes" id="UP000587527"/>
    </source>
</evidence>
<dbReference type="PANTHER" id="PTHR14859:SF0">
    <property type="entry name" value="ENDONUCLEASE_EXONUCLEASE_PHOSPHATASE FAMILY PROTEIN, EXPRESSED"/>
    <property type="match status" value="1"/>
</dbReference>
<dbReference type="Pfam" id="PF03372">
    <property type="entry name" value="Exo_endo_phos"/>
    <property type="match status" value="1"/>
</dbReference>
<organism evidence="2 3">
    <name type="scientific">Allocatelliglobosispora scoriae</name>
    <dbReference type="NCBI Taxonomy" id="643052"/>
    <lineage>
        <taxon>Bacteria</taxon>
        <taxon>Bacillati</taxon>
        <taxon>Actinomycetota</taxon>
        <taxon>Actinomycetes</taxon>
        <taxon>Micromonosporales</taxon>
        <taxon>Micromonosporaceae</taxon>
        <taxon>Allocatelliglobosispora</taxon>
    </lineage>
</organism>
<protein>
    <submittedName>
        <fullName evidence="2">Endonuclease/exonuclease/phosphatase family metal-dependent hydrolase</fullName>
    </submittedName>
</protein>
<dbReference type="GO" id="GO:0016020">
    <property type="term" value="C:membrane"/>
    <property type="evidence" value="ECO:0007669"/>
    <property type="project" value="GOC"/>
</dbReference>
<dbReference type="GO" id="GO:0004527">
    <property type="term" value="F:exonuclease activity"/>
    <property type="evidence" value="ECO:0007669"/>
    <property type="project" value="UniProtKB-KW"/>
</dbReference>
<dbReference type="AlphaFoldDB" id="A0A841BK57"/>
<dbReference type="PANTHER" id="PTHR14859">
    <property type="entry name" value="CALCOFLUOR WHITE HYPERSENSITIVE PROTEIN PRECURSOR"/>
    <property type="match status" value="1"/>
</dbReference>
<dbReference type="InterPro" id="IPR036691">
    <property type="entry name" value="Endo/exonu/phosph_ase_sf"/>
</dbReference>
<dbReference type="Gene3D" id="3.60.10.10">
    <property type="entry name" value="Endonuclease/exonuclease/phosphatase"/>
    <property type="match status" value="1"/>
</dbReference>